<dbReference type="InterPro" id="IPR011989">
    <property type="entry name" value="ARM-like"/>
</dbReference>
<dbReference type="AlphaFoldDB" id="A0A438IQN2"/>
<evidence type="ECO:0000313" key="10">
    <source>
        <dbReference type="Proteomes" id="UP000288805"/>
    </source>
</evidence>
<feature type="repeat" description="ARM" evidence="5">
    <location>
        <begin position="336"/>
        <end position="371"/>
    </location>
</feature>
<evidence type="ECO:0000256" key="5">
    <source>
        <dbReference type="PROSITE-ProRule" id="PRU00259"/>
    </source>
</evidence>
<feature type="domain" description="IBB" evidence="8">
    <location>
        <begin position="1"/>
        <end position="58"/>
    </location>
</feature>
<evidence type="ECO:0000256" key="2">
    <source>
        <dbReference type="ARBA" id="ARBA00022448"/>
    </source>
</evidence>
<dbReference type="GO" id="GO:0005634">
    <property type="term" value="C:nucleus"/>
    <property type="evidence" value="ECO:0007669"/>
    <property type="project" value="UniProtKB-ARBA"/>
</dbReference>
<dbReference type="GO" id="GO:0061608">
    <property type="term" value="F:nuclear import signal receptor activity"/>
    <property type="evidence" value="ECO:0007669"/>
    <property type="project" value="InterPro"/>
</dbReference>
<evidence type="ECO:0000256" key="4">
    <source>
        <dbReference type="ARBA" id="ARBA00022927"/>
    </source>
</evidence>
<dbReference type="InterPro" id="IPR032413">
    <property type="entry name" value="Arm_3"/>
</dbReference>
<dbReference type="PROSITE" id="PS50176">
    <property type="entry name" value="ARM_REPEAT"/>
    <property type="match status" value="5"/>
</dbReference>
<evidence type="ECO:0000256" key="7">
    <source>
        <dbReference type="SAM" id="MobiDB-lite"/>
    </source>
</evidence>
<feature type="repeat" description="ARM" evidence="5">
    <location>
        <begin position="447"/>
        <end position="475"/>
    </location>
</feature>
<dbReference type="Gene3D" id="1.25.10.10">
    <property type="entry name" value="Leucine-rich Repeat Variant"/>
    <property type="match status" value="2"/>
</dbReference>
<evidence type="ECO:0000313" key="9">
    <source>
        <dbReference type="EMBL" id="RVW99028.1"/>
    </source>
</evidence>
<dbReference type="PANTHER" id="PTHR23316">
    <property type="entry name" value="IMPORTIN ALPHA"/>
    <property type="match status" value="1"/>
</dbReference>
<keyword evidence="2 6" id="KW-0813">Transport</keyword>
<dbReference type="PROSITE" id="PS51214">
    <property type="entry name" value="IBB"/>
    <property type="match status" value="1"/>
</dbReference>
<dbReference type="Pfam" id="PF01749">
    <property type="entry name" value="IBB"/>
    <property type="match status" value="1"/>
</dbReference>
<keyword evidence="3" id="KW-0677">Repeat</keyword>
<comment type="similarity">
    <text evidence="1">Belongs to the importin alpha family.</text>
</comment>
<evidence type="ECO:0000256" key="3">
    <source>
        <dbReference type="ARBA" id="ARBA00022737"/>
    </source>
</evidence>
<dbReference type="InterPro" id="IPR016024">
    <property type="entry name" value="ARM-type_fold"/>
</dbReference>
<feature type="compositionally biased region" description="Basic and acidic residues" evidence="7">
    <location>
        <begin position="22"/>
        <end position="46"/>
    </location>
</feature>
<dbReference type="GO" id="GO:0006606">
    <property type="term" value="P:protein import into nucleus"/>
    <property type="evidence" value="ECO:0007669"/>
    <property type="project" value="InterPro"/>
</dbReference>
<dbReference type="EMBL" id="QGNW01000089">
    <property type="protein sequence ID" value="RVW99028.1"/>
    <property type="molecule type" value="Genomic_DNA"/>
</dbReference>
<dbReference type="Pfam" id="PF16186">
    <property type="entry name" value="Arm_3"/>
    <property type="match status" value="1"/>
</dbReference>
<organism evidence="9 10">
    <name type="scientific">Vitis vinifera</name>
    <name type="common">Grape</name>
    <dbReference type="NCBI Taxonomy" id="29760"/>
    <lineage>
        <taxon>Eukaryota</taxon>
        <taxon>Viridiplantae</taxon>
        <taxon>Streptophyta</taxon>
        <taxon>Embryophyta</taxon>
        <taxon>Tracheophyta</taxon>
        <taxon>Spermatophyta</taxon>
        <taxon>Magnoliopsida</taxon>
        <taxon>eudicotyledons</taxon>
        <taxon>Gunneridae</taxon>
        <taxon>Pentapetalae</taxon>
        <taxon>rosids</taxon>
        <taxon>Vitales</taxon>
        <taxon>Vitaceae</taxon>
        <taxon>Viteae</taxon>
        <taxon>Vitis</taxon>
    </lineage>
</organism>
<sequence>MSLRPSARTEVRRNRYKVAVDAEEGRRRREDNMVEIRKSKREESLQKKRREGLQAQQFPAAAHASTVEKKLESLPSMVAGVWSDNSSLQLEATTQFRKLLSIERSPPIEEVIQSGVVPRFVEFLVREDFPQLQFEAAWALTNIASGTSENTKVVIDHGAVPIFVKLLGSPSDDVREQAVWALGNVAGDSPRCRDLVLGHGALIPLLAQLNEHAKLSMLRNATWTLSNFCRGKPQPPFDQVVALIIALFRIQALHPVKPALPALERLVHSSDEEVLTDACWALSYLSDGTNDKIQAVIEAGVCPDLLSSSLLIPALRTVGNIVTGDDIQTQSIINHGALPCLLSLLTHNHKKSIKKEACWTISNITAGNKEQIQELVAGFYWLQNFPYPSDQGLEYINCQCGLDCLKRIPQWENPDYWLMYMRVSCFHLVMDWVLSDVPNVQAVIEAGVIAPLVHLLQTAEFDIKKEAAWAISNATSGGTHEQIKYLVSQGCIKPLCDLLVCPDPRIVTVCLEGLENILKVGEAEKTLGNSGDVNYYAQLIDDAEGLEKIENLQSHDNNEIYEKAVKILETYWLEEEDETLPSGDGSQPGFQFGGNDVSVPSGFSVGWMKLKSSGGATYMLGQVKSSQGTLLCLVAVRSCVRCG</sequence>
<feature type="region of interest" description="Disordered" evidence="7">
    <location>
        <begin position="22"/>
        <end position="56"/>
    </location>
</feature>
<dbReference type="InterPro" id="IPR002652">
    <property type="entry name" value="Importin-a_IBB"/>
</dbReference>
<name>A0A438IQN2_VITVI</name>
<proteinExistence type="inferred from homology"/>
<gene>
    <name evidence="9" type="primary">IMPA2_2</name>
    <name evidence="9" type="ORF">CK203_018942</name>
</gene>
<accession>A0A438IQN2</accession>
<comment type="caution">
    <text evidence="9">The sequence shown here is derived from an EMBL/GenBank/DDBJ whole genome shotgun (WGS) entry which is preliminary data.</text>
</comment>
<evidence type="ECO:0000256" key="6">
    <source>
        <dbReference type="PROSITE-ProRule" id="PRU00561"/>
    </source>
</evidence>
<dbReference type="Gene3D" id="1.20.5.690">
    <property type="entry name" value="Importin-alpha, importin-beta-binding domain"/>
    <property type="match status" value="1"/>
</dbReference>
<feature type="repeat" description="ARM" evidence="5">
    <location>
        <begin position="258"/>
        <end position="300"/>
    </location>
</feature>
<dbReference type="InterPro" id="IPR000225">
    <property type="entry name" value="Armadillo"/>
</dbReference>
<dbReference type="Proteomes" id="UP000288805">
    <property type="component" value="Unassembled WGS sequence"/>
</dbReference>
<dbReference type="SUPFAM" id="SSF48371">
    <property type="entry name" value="ARM repeat"/>
    <property type="match status" value="1"/>
</dbReference>
<feature type="repeat" description="ARM" evidence="5">
    <location>
        <begin position="158"/>
        <end position="200"/>
    </location>
</feature>
<evidence type="ECO:0000259" key="8">
    <source>
        <dbReference type="PROSITE" id="PS51214"/>
    </source>
</evidence>
<dbReference type="FunFam" id="1.25.10.10:FF:000009">
    <property type="entry name" value="Importin subunit alpha"/>
    <property type="match status" value="1"/>
</dbReference>
<keyword evidence="4" id="KW-0653">Protein transport</keyword>
<dbReference type="FunFam" id="1.20.5.690:FF:000002">
    <property type="entry name" value="Importin subunit alpha"/>
    <property type="match status" value="1"/>
</dbReference>
<evidence type="ECO:0000256" key="1">
    <source>
        <dbReference type="ARBA" id="ARBA00010394"/>
    </source>
</evidence>
<protein>
    <submittedName>
        <fullName evidence="9">Importin subunit alpha-2</fullName>
    </submittedName>
</protein>
<reference evidence="9 10" key="1">
    <citation type="journal article" date="2018" name="PLoS Genet.">
        <title>Population sequencing reveals clonal diversity and ancestral inbreeding in the grapevine cultivar Chardonnay.</title>
        <authorList>
            <person name="Roach M.J."/>
            <person name="Johnson D.L."/>
            <person name="Bohlmann J."/>
            <person name="van Vuuren H.J."/>
            <person name="Jones S.J."/>
            <person name="Pretorius I.S."/>
            <person name="Schmidt S.A."/>
            <person name="Borneman A.R."/>
        </authorList>
    </citation>
    <scope>NUCLEOTIDE SEQUENCE [LARGE SCALE GENOMIC DNA]</scope>
    <source>
        <strain evidence="10">cv. Chardonnay</strain>
        <tissue evidence="9">Leaf</tissue>
    </source>
</reference>
<feature type="repeat" description="ARM" evidence="5">
    <location>
        <begin position="115"/>
        <end position="158"/>
    </location>
</feature>
<dbReference type="InterPro" id="IPR036975">
    <property type="entry name" value="Importin-a_IBB_sf"/>
</dbReference>
<dbReference type="Pfam" id="PF00514">
    <property type="entry name" value="Arm"/>
    <property type="match status" value="7"/>
</dbReference>
<dbReference type="SMART" id="SM00185">
    <property type="entry name" value="ARM"/>
    <property type="match status" value="8"/>
</dbReference>